<keyword evidence="2" id="KW-0732">Signal</keyword>
<dbReference type="GeneID" id="111246285"/>
<reference evidence="3" key="1">
    <citation type="submission" date="2021-01" db="UniProtKB">
        <authorList>
            <consortium name="EnsemblMetazoa"/>
        </authorList>
    </citation>
    <scope>IDENTIFICATION</scope>
</reference>
<feature type="signal peptide" evidence="2">
    <location>
        <begin position="1"/>
        <end position="19"/>
    </location>
</feature>
<organism evidence="3 4">
    <name type="scientific">Varroa destructor</name>
    <name type="common">Honeybee mite</name>
    <dbReference type="NCBI Taxonomy" id="109461"/>
    <lineage>
        <taxon>Eukaryota</taxon>
        <taxon>Metazoa</taxon>
        <taxon>Ecdysozoa</taxon>
        <taxon>Arthropoda</taxon>
        <taxon>Chelicerata</taxon>
        <taxon>Arachnida</taxon>
        <taxon>Acari</taxon>
        <taxon>Parasitiformes</taxon>
        <taxon>Mesostigmata</taxon>
        <taxon>Gamasina</taxon>
        <taxon>Dermanyssoidea</taxon>
        <taxon>Varroidae</taxon>
        <taxon>Varroa</taxon>
    </lineage>
</organism>
<dbReference type="RefSeq" id="XP_022651348.1">
    <property type="nucleotide sequence ID" value="XM_022795613.1"/>
</dbReference>
<feature type="region of interest" description="Disordered" evidence="1">
    <location>
        <begin position="295"/>
        <end position="321"/>
    </location>
</feature>
<dbReference type="OrthoDB" id="10389921at2759"/>
<evidence type="ECO:0000256" key="2">
    <source>
        <dbReference type="SAM" id="SignalP"/>
    </source>
</evidence>
<proteinExistence type="predicted"/>
<sequence length="640" mass="70653">MRFLCALGILSPLVSLCLGAAFSSSSGQCSEECIQYILSDASGPKILRLYKELLKQDTGSLSSVDVNGQTYEVSPTKKNLIQNAIRKGVRESVIEGILDDAAIVPVGPSSSLTPISSRQTTQQTIERPFRPEPVRERRPGLETSQGQYRIYTRRNGDINIELNGQTLKVPDDLTRLPHIVDQDTLIDIVRQLRELGVPINHEGNKVTVGSPTSPQDLRLRVSIKKIDDKPSSVTITANNDKYVLPGDEYSLNRYLGREPEVAYHILRILSAHGVPVEYDAQTKTLKTTLTSEDDYITSRTSSPNRGGSITSPSGGLVRPTASSPKVVRIGSLSYYLPEDWDRLREDLQDGRISATSVMDILDMEHIAAPGDIVSIIRTRISTSVGKVRVMRYGDNVTVELGSQTFKLPKDDRELEKALRENEFPIELIRDSLLRIGIDTRRVGSTGLRVLLPGGEAYLSGLPVTKQYQYKIEPGVGTVKIIVDSDTYNLPSDTRTLERAIAEKKILPRTLVDAFNAIGISSEMDINQQQMTVNLSSGTIKIPVPLNVHQQKVGSRLRLNVRGPEGNKVYTLTIGDSRDDKVELPIDVHVLNSYIRTGKVDSNLLMQLLGRMGVAHYLDSANNVHVVTLNGKPYEIQSSPV</sequence>
<evidence type="ECO:0000313" key="3">
    <source>
        <dbReference type="EnsemblMetazoa" id="XP_022651348"/>
    </source>
</evidence>
<evidence type="ECO:0000313" key="4">
    <source>
        <dbReference type="Proteomes" id="UP000594260"/>
    </source>
</evidence>
<accession>A0A7M7JFE7</accession>
<evidence type="ECO:0000256" key="1">
    <source>
        <dbReference type="SAM" id="MobiDB-lite"/>
    </source>
</evidence>
<protein>
    <submittedName>
        <fullName evidence="3">Uncharacterized protein</fullName>
    </submittedName>
</protein>
<dbReference type="EnsemblMetazoa" id="XM_022795613">
    <property type="protein sequence ID" value="XP_022651348"/>
    <property type="gene ID" value="LOC111246285"/>
</dbReference>
<dbReference type="AlphaFoldDB" id="A0A7M7JFE7"/>
<feature type="compositionally biased region" description="Polar residues" evidence="1">
    <location>
        <begin position="297"/>
        <end position="313"/>
    </location>
</feature>
<dbReference type="InParanoid" id="A0A7M7JFE7"/>
<dbReference type="Proteomes" id="UP000594260">
    <property type="component" value="Unplaced"/>
</dbReference>
<name>A0A7M7JFE7_VARDE</name>
<dbReference type="KEGG" id="vde:111246285"/>
<keyword evidence="4" id="KW-1185">Reference proteome</keyword>
<feature type="chain" id="PRO_5029454525" evidence="2">
    <location>
        <begin position="20"/>
        <end position="640"/>
    </location>
</feature>